<sequence length="177" mass="19546">MSNALAAGVHSFVDAFVLIEVQDPSLTAFSALGSAIKTAVAAATRALDKPDTLLVISSLKFAVNTLVDMLLISRFHAGIQLTCNMVATFASLAYFLWRMSWPWWRPQRSLDGETRRDFMQTLPTFRSLVVLLRPGLLTFAESAIRNALYLWLVSTILALRAGICHSMEHLQHDPLGG</sequence>
<dbReference type="Proteomes" id="UP000696573">
    <property type="component" value="Unassembled WGS sequence"/>
</dbReference>
<dbReference type="OrthoDB" id="2119662at2759"/>
<protein>
    <submittedName>
        <fullName evidence="1">Uncharacterized protein</fullName>
    </submittedName>
</protein>
<dbReference type="EMBL" id="CABFNQ020000715">
    <property type="protein sequence ID" value="CAH0025651.1"/>
    <property type="molecule type" value="Genomic_DNA"/>
</dbReference>
<name>A0A9N9VLK4_9HYPO</name>
<dbReference type="AlphaFoldDB" id="A0A9N9VLK4"/>
<keyword evidence="2" id="KW-1185">Reference proteome</keyword>
<proteinExistence type="predicted"/>
<comment type="caution">
    <text evidence="1">The sequence shown here is derived from an EMBL/GenBank/DDBJ whole genome shotgun (WGS) entry which is preliminary data.</text>
</comment>
<gene>
    <name evidence="1" type="ORF">CRHIZ90672A_00008352</name>
</gene>
<reference evidence="1" key="1">
    <citation type="submission" date="2021-10" db="EMBL/GenBank/DDBJ databases">
        <authorList>
            <person name="Piombo E."/>
        </authorList>
    </citation>
    <scope>NUCLEOTIDE SEQUENCE</scope>
</reference>
<evidence type="ECO:0000313" key="2">
    <source>
        <dbReference type="Proteomes" id="UP000696573"/>
    </source>
</evidence>
<evidence type="ECO:0000313" key="1">
    <source>
        <dbReference type="EMBL" id="CAH0025651.1"/>
    </source>
</evidence>
<accession>A0A9N9VLK4</accession>
<organism evidence="1 2">
    <name type="scientific">Clonostachys rhizophaga</name>
    <dbReference type="NCBI Taxonomy" id="160324"/>
    <lineage>
        <taxon>Eukaryota</taxon>
        <taxon>Fungi</taxon>
        <taxon>Dikarya</taxon>
        <taxon>Ascomycota</taxon>
        <taxon>Pezizomycotina</taxon>
        <taxon>Sordariomycetes</taxon>
        <taxon>Hypocreomycetidae</taxon>
        <taxon>Hypocreales</taxon>
        <taxon>Bionectriaceae</taxon>
        <taxon>Clonostachys</taxon>
    </lineage>
</organism>